<accession>A0A9N9CLE8</accession>
<dbReference type="AlphaFoldDB" id="A0A9N9CLE8"/>
<gene>
    <name evidence="1" type="ORF">FCALED_LOCUS8911</name>
</gene>
<organism evidence="1 2">
    <name type="scientific">Funneliformis caledonium</name>
    <dbReference type="NCBI Taxonomy" id="1117310"/>
    <lineage>
        <taxon>Eukaryota</taxon>
        <taxon>Fungi</taxon>
        <taxon>Fungi incertae sedis</taxon>
        <taxon>Mucoromycota</taxon>
        <taxon>Glomeromycotina</taxon>
        <taxon>Glomeromycetes</taxon>
        <taxon>Glomerales</taxon>
        <taxon>Glomeraceae</taxon>
        <taxon>Funneliformis</taxon>
    </lineage>
</organism>
<dbReference type="Proteomes" id="UP000789570">
    <property type="component" value="Unassembled WGS sequence"/>
</dbReference>
<comment type="caution">
    <text evidence="1">The sequence shown here is derived from an EMBL/GenBank/DDBJ whole genome shotgun (WGS) entry which is preliminary data.</text>
</comment>
<evidence type="ECO:0000313" key="1">
    <source>
        <dbReference type="EMBL" id="CAG8607717.1"/>
    </source>
</evidence>
<keyword evidence="2" id="KW-1185">Reference proteome</keyword>
<evidence type="ECO:0000313" key="2">
    <source>
        <dbReference type="Proteomes" id="UP000789570"/>
    </source>
</evidence>
<name>A0A9N9CLE8_9GLOM</name>
<proteinExistence type="predicted"/>
<sequence>MRTETQMSYFIPAPLEPPSDILNRDVTLVDHLESIRRVPNFPIASCLDDVIPPSHVLRRHPTFGKPNVPILVKQFHFLVMNGGTDIHANLI</sequence>
<protein>
    <submittedName>
        <fullName evidence="1">1548_t:CDS:1</fullName>
    </submittedName>
</protein>
<reference evidence="1" key="1">
    <citation type="submission" date="2021-06" db="EMBL/GenBank/DDBJ databases">
        <authorList>
            <person name="Kallberg Y."/>
            <person name="Tangrot J."/>
            <person name="Rosling A."/>
        </authorList>
    </citation>
    <scope>NUCLEOTIDE SEQUENCE</scope>
    <source>
        <strain evidence="1">UK204</strain>
    </source>
</reference>
<dbReference type="EMBL" id="CAJVPQ010002762">
    <property type="protein sequence ID" value="CAG8607717.1"/>
    <property type="molecule type" value="Genomic_DNA"/>
</dbReference>